<dbReference type="PROSITE" id="PS51257">
    <property type="entry name" value="PROKAR_LIPOPROTEIN"/>
    <property type="match status" value="1"/>
</dbReference>
<keyword evidence="4" id="KW-1185">Reference proteome</keyword>
<name>A0A4Y8AB66_9SPHI</name>
<reference evidence="2 3" key="1">
    <citation type="journal article" date="2016" name="Int. J. Syst. Evol. Microbiol.">
        <title>Proposal of Mucilaginibacter phyllosphaerae sp. nov. isolated from the phyllosphere of Galium album.</title>
        <authorList>
            <person name="Aydogan E.L."/>
            <person name="Busse H.J."/>
            <person name="Moser G."/>
            <person name="Muller C."/>
            <person name="Kampfer P."/>
            <person name="Glaeser S.P."/>
        </authorList>
    </citation>
    <scope>NUCLEOTIDE SEQUENCE [LARGE SCALE GENOMIC DNA]</scope>
    <source>
        <strain evidence="2 3">PP-F2FG21</strain>
    </source>
</reference>
<reference evidence="2" key="2">
    <citation type="submission" date="2019-03" db="EMBL/GenBank/DDBJ databases">
        <authorList>
            <person name="Yan Y.-Q."/>
            <person name="Du Z.-J."/>
        </authorList>
    </citation>
    <scope>NUCLEOTIDE SEQUENCE</scope>
    <source>
        <strain evidence="2">PP-F2FG21</strain>
    </source>
</reference>
<protein>
    <submittedName>
        <fullName evidence="2">Uncharacterized protein</fullName>
    </submittedName>
</protein>
<proteinExistence type="predicted"/>
<organism evidence="2 3">
    <name type="scientific">Mucilaginibacter phyllosphaerae</name>
    <dbReference type="NCBI Taxonomy" id="1812349"/>
    <lineage>
        <taxon>Bacteria</taxon>
        <taxon>Pseudomonadati</taxon>
        <taxon>Bacteroidota</taxon>
        <taxon>Sphingobacteriia</taxon>
        <taxon>Sphingobacteriales</taxon>
        <taxon>Sphingobacteriaceae</taxon>
        <taxon>Mucilaginibacter</taxon>
    </lineage>
</organism>
<dbReference type="AlphaFoldDB" id="A0A4Y8AB66"/>
<evidence type="ECO:0000313" key="4">
    <source>
        <dbReference type="Proteomes" id="UP000583101"/>
    </source>
</evidence>
<reference evidence="1 4" key="3">
    <citation type="submission" date="2020-08" db="EMBL/GenBank/DDBJ databases">
        <title>Genomic Encyclopedia of Type Strains, Phase IV (KMG-IV): sequencing the most valuable type-strain genomes for metagenomic binning, comparative biology and taxonomic classification.</title>
        <authorList>
            <person name="Goeker M."/>
        </authorList>
    </citation>
    <scope>NUCLEOTIDE SEQUENCE [LARGE SCALE GENOMIC DNA]</scope>
    <source>
        <strain evidence="1 4">DSM 100995</strain>
    </source>
</reference>
<dbReference type="Proteomes" id="UP000297248">
    <property type="component" value="Unassembled WGS sequence"/>
</dbReference>
<dbReference type="EMBL" id="SNQG01000005">
    <property type="protein sequence ID" value="TEW65145.1"/>
    <property type="molecule type" value="Genomic_DNA"/>
</dbReference>
<evidence type="ECO:0000313" key="1">
    <source>
        <dbReference type="EMBL" id="MBB3969764.1"/>
    </source>
</evidence>
<sequence length="314" mass="35128">MPVIYQKAIKNALLILTAIFSLTACGPKKKDKTKISFKSVEGITFLEVSRKQNNGLSFNEYGFHLMPDWRLRFVSEDSAALYSPVKGKFFNFPLALGTDSVFNIAHAFLKMKVMSKDSLIFLLLEAQGDSINLNKSRVTMRLYSEDYIKNKLKTDVSVLQRASKRDSVYVRGLVAKANSDIKKAFAASQPVQMISTNPNLAVNQRKAKPSLIDNKYSTDDDYLNPVYDIVIHKAYQNFDYSFKATIDSVGVWHYDKPLVVFLGDDAAEKNFIKVSTGIMNTYLKLFMKTVPGKTLGMAHASTVAVNVKGIMAAK</sequence>
<dbReference type="OrthoDB" id="787262at2"/>
<dbReference type="EMBL" id="JACIEG010000004">
    <property type="protein sequence ID" value="MBB3969764.1"/>
    <property type="molecule type" value="Genomic_DNA"/>
</dbReference>
<evidence type="ECO:0000313" key="2">
    <source>
        <dbReference type="EMBL" id="TEW65145.1"/>
    </source>
</evidence>
<dbReference type="Proteomes" id="UP000583101">
    <property type="component" value="Unassembled WGS sequence"/>
</dbReference>
<gene>
    <name evidence="2" type="ORF">E2R65_14615</name>
    <name evidence="1" type="ORF">GGR35_002377</name>
</gene>
<accession>A0A4Y8AB66</accession>
<comment type="caution">
    <text evidence="2">The sequence shown here is derived from an EMBL/GenBank/DDBJ whole genome shotgun (WGS) entry which is preliminary data.</text>
</comment>
<evidence type="ECO:0000313" key="3">
    <source>
        <dbReference type="Proteomes" id="UP000297248"/>
    </source>
</evidence>
<dbReference type="RefSeq" id="WP_134337218.1">
    <property type="nucleotide sequence ID" value="NZ_BMCZ01000005.1"/>
</dbReference>